<dbReference type="AlphaFoldDB" id="A0AAP2RBN0"/>
<dbReference type="NCBIfam" id="NF043032">
    <property type="entry name" value="archaea_histone"/>
    <property type="match status" value="1"/>
</dbReference>
<reference evidence="8 9" key="1">
    <citation type="submission" date="2017-11" db="EMBL/GenBank/DDBJ databases">
        <title>Isolation and Characterization of Family Methanocellaceae Species from Potential Methane Hydrate Area Offshore Southwestern Taiwan.</title>
        <authorList>
            <person name="Zhang W.-L."/>
            <person name="Chen W.-C."/>
            <person name="Lai M.-C."/>
            <person name="Chen S.-C."/>
        </authorList>
    </citation>
    <scope>NUCLEOTIDE SEQUENCE [LARGE SCALE GENOMIC DNA]</scope>
    <source>
        <strain evidence="8 9">CWC-04</strain>
    </source>
</reference>
<organism evidence="8 9">
    <name type="scientific">Methanooceanicella nereidis</name>
    <dbReference type="NCBI Taxonomy" id="2052831"/>
    <lineage>
        <taxon>Archaea</taxon>
        <taxon>Methanobacteriati</taxon>
        <taxon>Methanobacteriota</taxon>
        <taxon>Stenosarchaea group</taxon>
        <taxon>Methanomicrobia</taxon>
        <taxon>Methanocellales</taxon>
        <taxon>Methanocellaceae</taxon>
        <taxon>Methanooceanicella</taxon>
    </lineage>
</organism>
<evidence type="ECO:0000256" key="4">
    <source>
        <dbReference type="ARBA" id="ARBA00022454"/>
    </source>
</evidence>
<sequence>MSEISKAPIARLLSEAGGERISAEAVDEMVKYTEDYILKIGSEASKLCAHAGRKTIKADDIKLAVERLGSF</sequence>
<dbReference type="Proteomes" id="UP001320159">
    <property type="component" value="Unassembled WGS sequence"/>
</dbReference>
<evidence type="ECO:0000256" key="6">
    <source>
        <dbReference type="ARBA" id="ARBA00023125"/>
    </source>
</evidence>
<keyword evidence="4" id="KW-0158">Chromosome</keyword>
<dbReference type="GO" id="GO:0003677">
    <property type="term" value="F:DNA binding"/>
    <property type="evidence" value="ECO:0007669"/>
    <property type="project" value="UniProtKB-KW"/>
</dbReference>
<dbReference type="RefSeq" id="WP_230741049.1">
    <property type="nucleotide sequence ID" value="NZ_PGCK01000003.1"/>
</dbReference>
<accession>A0AAP2RBN0</accession>
<dbReference type="InterPro" id="IPR050004">
    <property type="entry name" value="HmfB-like"/>
</dbReference>
<dbReference type="GO" id="GO:0046982">
    <property type="term" value="F:protein heterodimerization activity"/>
    <property type="evidence" value="ECO:0007669"/>
    <property type="project" value="InterPro"/>
</dbReference>
<comment type="caution">
    <text evidence="8">The sequence shown here is derived from an EMBL/GenBank/DDBJ whole genome shotgun (WGS) entry which is preliminary data.</text>
</comment>
<evidence type="ECO:0000256" key="3">
    <source>
        <dbReference type="ARBA" id="ARBA00008264"/>
    </source>
</evidence>
<dbReference type="InterPro" id="IPR050947">
    <property type="entry name" value="Archaeal_histone_HMF"/>
</dbReference>
<dbReference type="CDD" id="cd22909">
    <property type="entry name" value="HFD_archaea_histone-like"/>
    <property type="match status" value="1"/>
</dbReference>
<keyword evidence="5" id="KW-0963">Cytoplasm</keyword>
<protein>
    <submittedName>
        <fullName evidence="8">Histone</fullName>
    </submittedName>
</protein>
<evidence type="ECO:0000313" key="9">
    <source>
        <dbReference type="Proteomes" id="UP001320159"/>
    </source>
</evidence>
<dbReference type="SUPFAM" id="SSF47113">
    <property type="entry name" value="Histone-fold"/>
    <property type="match status" value="1"/>
</dbReference>
<name>A0AAP2RBN0_9EURY</name>
<keyword evidence="9" id="KW-1185">Reference proteome</keyword>
<evidence type="ECO:0000256" key="5">
    <source>
        <dbReference type="ARBA" id="ARBA00022490"/>
    </source>
</evidence>
<dbReference type="EMBL" id="PGCK01000003">
    <property type="protein sequence ID" value="MCD1294249.1"/>
    <property type="molecule type" value="Genomic_DNA"/>
</dbReference>
<proteinExistence type="inferred from homology"/>
<evidence type="ECO:0000313" key="8">
    <source>
        <dbReference type="EMBL" id="MCD1294249.1"/>
    </source>
</evidence>
<dbReference type="InterPro" id="IPR009072">
    <property type="entry name" value="Histone-fold"/>
</dbReference>
<keyword evidence="6" id="KW-0238">DNA-binding</keyword>
<dbReference type="PANTHER" id="PTHR47828">
    <property type="entry name" value="ARCHAEAL HISTONE A"/>
    <property type="match status" value="1"/>
</dbReference>
<dbReference type="GO" id="GO:0005737">
    <property type="term" value="C:cytoplasm"/>
    <property type="evidence" value="ECO:0007669"/>
    <property type="project" value="UniProtKB-SubCell"/>
</dbReference>
<dbReference type="PANTHER" id="PTHR47828:SF1">
    <property type="entry name" value="ARCHAEAL HISTONE A"/>
    <property type="match status" value="1"/>
</dbReference>
<feature type="domain" description="Transcription factor CBF/NF-Y/archaeal histone" evidence="7">
    <location>
        <begin position="4"/>
        <end position="65"/>
    </location>
</feature>
<dbReference type="Gene3D" id="1.10.20.10">
    <property type="entry name" value="Histone, subunit A"/>
    <property type="match status" value="1"/>
</dbReference>
<evidence type="ECO:0000256" key="1">
    <source>
        <dbReference type="ARBA" id="ARBA00004286"/>
    </source>
</evidence>
<evidence type="ECO:0000259" key="7">
    <source>
        <dbReference type="Pfam" id="PF00808"/>
    </source>
</evidence>
<dbReference type="GO" id="GO:0005694">
    <property type="term" value="C:chromosome"/>
    <property type="evidence" value="ECO:0007669"/>
    <property type="project" value="UniProtKB-SubCell"/>
</dbReference>
<comment type="similarity">
    <text evidence="3">Belongs to the archaeal histone HMF family.</text>
</comment>
<gene>
    <name evidence="8" type="ORF">CUJ83_04465</name>
</gene>
<dbReference type="InterPro" id="IPR003958">
    <property type="entry name" value="CBFA_NFYB_domain"/>
</dbReference>
<comment type="subcellular location">
    <subcellularLocation>
        <location evidence="1">Chromosome</location>
    </subcellularLocation>
    <subcellularLocation>
        <location evidence="2">Cytoplasm</location>
    </subcellularLocation>
</comment>
<dbReference type="Pfam" id="PF00808">
    <property type="entry name" value="CBFD_NFYB_HMF"/>
    <property type="match status" value="1"/>
</dbReference>
<evidence type="ECO:0000256" key="2">
    <source>
        <dbReference type="ARBA" id="ARBA00004496"/>
    </source>
</evidence>